<comment type="caution">
    <text evidence="2">The sequence shown here is derived from an EMBL/GenBank/DDBJ whole genome shotgun (WGS) entry which is preliminary data.</text>
</comment>
<dbReference type="Proteomes" id="UP001501710">
    <property type="component" value="Unassembled WGS sequence"/>
</dbReference>
<protein>
    <recommendedName>
        <fullName evidence="4">Terminase small subunit</fullName>
    </recommendedName>
</protein>
<proteinExistence type="predicted"/>
<gene>
    <name evidence="2" type="ORF">GCM10022254_09820</name>
</gene>
<name>A0ABP8BTU7_9ACTN</name>
<feature type="region of interest" description="Disordered" evidence="1">
    <location>
        <begin position="1"/>
        <end position="21"/>
    </location>
</feature>
<evidence type="ECO:0008006" key="4">
    <source>
        <dbReference type="Google" id="ProtNLM"/>
    </source>
</evidence>
<sequence>MSGPTPLDLDPDTDPWEQQPEESLTRYNQFCTYRDMGRARTLRKTAAVLTKNDRYIRDVASAFKWRERAAAHDRHLDELHVLQWLDERRKTAEADAKILAATAGKAVQWLQQLDPRKMSDGDGIRLLDVLMRQHRALLGDNAVTINATVRQVDSRDAELVEMMNEALARDAAQVDDSGQSGP</sequence>
<evidence type="ECO:0000313" key="2">
    <source>
        <dbReference type="EMBL" id="GAA4226077.1"/>
    </source>
</evidence>
<reference evidence="3" key="1">
    <citation type="journal article" date="2019" name="Int. J. Syst. Evol. Microbiol.">
        <title>The Global Catalogue of Microorganisms (GCM) 10K type strain sequencing project: providing services to taxonomists for standard genome sequencing and annotation.</title>
        <authorList>
            <consortium name="The Broad Institute Genomics Platform"/>
            <consortium name="The Broad Institute Genome Sequencing Center for Infectious Disease"/>
            <person name="Wu L."/>
            <person name="Ma J."/>
        </authorList>
    </citation>
    <scope>NUCLEOTIDE SEQUENCE [LARGE SCALE GENOMIC DNA]</scope>
    <source>
        <strain evidence="3">JCM 17440</strain>
    </source>
</reference>
<dbReference type="EMBL" id="BAABAS010000004">
    <property type="protein sequence ID" value="GAA4226077.1"/>
    <property type="molecule type" value="Genomic_DNA"/>
</dbReference>
<dbReference type="RefSeq" id="WP_344890392.1">
    <property type="nucleotide sequence ID" value="NZ_BAABAS010000004.1"/>
</dbReference>
<accession>A0ABP8BTU7</accession>
<evidence type="ECO:0000313" key="3">
    <source>
        <dbReference type="Proteomes" id="UP001501710"/>
    </source>
</evidence>
<keyword evidence="3" id="KW-1185">Reference proteome</keyword>
<organism evidence="2 3">
    <name type="scientific">Actinomadura meridiana</name>
    <dbReference type="NCBI Taxonomy" id="559626"/>
    <lineage>
        <taxon>Bacteria</taxon>
        <taxon>Bacillati</taxon>
        <taxon>Actinomycetota</taxon>
        <taxon>Actinomycetes</taxon>
        <taxon>Streptosporangiales</taxon>
        <taxon>Thermomonosporaceae</taxon>
        <taxon>Actinomadura</taxon>
    </lineage>
</organism>
<evidence type="ECO:0000256" key="1">
    <source>
        <dbReference type="SAM" id="MobiDB-lite"/>
    </source>
</evidence>